<dbReference type="InterPro" id="IPR029045">
    <property type="entry name" value="ClpP/crotonase-like_dom_sf"/>
</dbReference>
<dbReference type="FunFam" id="3.90.226.10:FF:000004">
    <property type="entry name" value="Methylcrotonoyl-CoA carboxylase beta chain"/>
    <property type="match status" value="1"/>
</dbReference>
<dbReference type="Pfam" id="PF01039">
    <property type="entry name" value="Carboxyl_trans"/>
    <property type="match status" value="1"/>
</dbReference>
<dbReference type="InterPro" id="IPR011762">
    <property type="entry name" value="COA_CT_N"/>
</dbReference>
<dbReference type="InterPro" id="IPR011763">
    <property type="entry name" value="COA_CT_C"/>
</dbReference>
<feature type="domain" description="CoA carboxyltransferase C-terminal" evidence="2">
    <location>
        <begin position="274"/>
        <end position="533"/>
    </location>
</feature>
<dbReference type="GO" id="GO:0004485">
    <property type="term" value="F:methylcrotonoyl-CoA carboxylase activity"/>
    <property type="evidence" value="ECO:0007669"/>
    <property type="project" value="TreeGrafter"/>
</dbReference>
<dbReference type="InterPro" id="IPR045190">
    <property type="entry name" value="MCCB/AccD1-like"/>
</dbReference>
<evidence type="ECO:0000313" key="3">
    <source>
        <dbReference type="EMBL" id="SEK42515.1"/>
    </source>
</evidence>
<gene>
    <name evidence="3" type="ORF">SAMN04487910_0496</name>
</gene>
<dbReference type="GO" id="GO:0006552">
    <property type="term" value="P:L-leucine catabolic process"/>
    <property type="evidence" value="ECO:0007669"/>
    <property type="project" value="TreeGrafter"/>
</dbReference>
<dbReference type="Proteomes" id="UP000198521">
    <property type="component" value="Unassembled WGS sequence"/>
</dbReference>
<dbReference type="EMBL" id="FOAB01000001">
    <property type="protein sequence ID" value="SEK42515.1"/>
    <property type="molecule type" value="Genomic_DNA"/>
</dbReference>
<evidence type="ECO:0000259" key="2">
    <source>
        <dbReference type="PROSITE" id="PS50989"/>
    </source>
</evidence>
<organism evidence="3 4">
    <name type="scientific">Aquimarina amphilecti</name>
    <dbReference type="NCBI Taxonomy" id="1038014"/>
    <lineage>
        <taxon>Bacteria</taxon>
        <taxon>Pseudomonadati</taxon>
        <taxon>Bacteroidota</taxon>
        <taxon>Flavobacteriia</taxon>
        <taxon>Flavobacteriales</taxon>
        <taxon>Flavobacteriaceae</taxon>
        <taxon>Aquimarina</taxon>
    </lineage>
</organism>
<dbReference type="GO" id="GO:1905202">
    <property type="term" value="C:methylcrotonoyl-CoA carboxylase complex"/>
    <property type="evidence" value="ECO:0007669"/>
    <property type="project" value="TreeGrafter"/>
</dbReference>
<dbReference type="PROSITE" id="PS50980">
    <property type="entry name" value="COA_CT_NTER"/>
    <property type="match status" value="1"/>
</dbReference>
<dbReference type="PANTHER" id="PTHR22855:SF13">
    <property type="entry name" value="METHYLCROTONOYL-COA CARBOXYLASE BETA CHAIN, MITOCHONDRIAL"/>
    <property type="match status" value="1"/>
</dbReference>
<keyword evidence="4" id="KW-1185">Reference proteome</keyword>
<dbReference type="SUPFAM" id="SSF52096">
    <property type="entry name" value="ClpP/crotonase"/>
    <property type="match status" value="2"/>
</dbReference>
<name>A0A1H7H315_AQUAM</name>
<dbReference type="Gene3D" id="3.90.226.10">
    <property type="entry name" value="2-enoyl-CoA Hydratase, Chain A, domain 1"/>
    <property type="match status" value="2"/>
</dbReference>
<dbReference type="InterPro" id="IPR034733">
    <property type="entry name" value="AcCoA_carboxyl_beta"/>
</dbReference>
<sequence>MDINFNKNEDHNKLLVSALRQKLAKVKLGGGEKRIEKLHAKGKMTARERIEYLLDDDTKAIEIGAFAGDEMYEEHGGCPSGGVVIKIGHISGKQCIVVANDATVKAGAWFPITGKKNLRAQEIAIENKLPIIYLVDSAGVYLPMQDEIFPDKEHFGRIFRNNAVMSSMGITQISAVMGSCVAGGAYLPIMSDEALIVDKTGSIFLAGSYLVKAAIGESIDNETLGGATTHCEISGVTDYKSKDDKDALNTIKNIVSKIGDFDKAGYNRVKSIKPKKDPKDIYGILPKARNEQYDMMEIIHRLVDDSDFEEYKSGYGQTIITGYARIDGWAVGIVANQRKIVKNKKGEMQFGGVIYSDSADKATRFIANCNQKKIPLVFLQDVTGFMVGSKSEHGGIIKDGAKMVNAVSNSVVPKFTVVIGNSYGAGNYAMCGKAYDPRLICAWPSAELAVMGGAQAAKVLLQIETASLKKKGEELSKEDEKALFDKIKARYDKQISPYYAAARIWTDGIINPLDTRKWISMGIEAADHAPIEKPFNLGVIQV</sequence>
<dbReference type="RefSeq" id="WP_091405066.1">
    <property type="nucleotide sequence ID" value="NZ_FOAB01000001.1"/>
</dbReference>
<reference evidence="3 4" key="1">
    <citation type="submission" date="2016-10" db="EMBL/GenBank/DDBJ databases">
        <authorList>
            <person name="de Groot N.N."/>
        </authorList>
    </citation>
    <scope>NUCLEOTIDE SEQUENCE [LARGE SCALE GENOMIC DNA]</scope>
    <source>
        <strain evidence="3 4">DSM 25232</strain>
    </source>
</reference>
<feature type="domain" description="CoA carboxyltransferase N-terminal" evidence="1">
    <location>
        <begin position="12"/>
        <end position="270"/>
    </location>
</feature>
<evidence type="ECO:0000313" key="4">
    <source>
        <dbReference type="Proteomes" id="UP000198521"/>
    </source>
</evidence>
<accession>A0A1H7H315</accession>
<dbReference type="PROSITE" id="PS50989">
    <property type="entry name" value="COA_CT_CTER"/>
    <property type="match status" value="1"/>
</dbReference>
<proteinExistence type="predicted"/>
<evidence type="ECO:0000259" key="1">
    <source>
        <dbReference type="PROSITE" id="PS50980"/>
    </source>
</evidence>
<keyword evidence="3" id="KW-0808">Transferase</keyword>
<protein>
    <submittedName>
        <fullName evidence="3">Acetyl-CoA carboxylase, carboxyltransferase component</fullName>
    </submittedName>
</protein>
<dbReference type="STRING" id="1038014.SAMN04487910_0496"/>
<dbReference type="GO" id="GO:0016740">
    <property type="term" value="F:transferase activity"/>
    <property type="evidence" value="ECO:0007669"/>
    <property type="project" value="UniProtKB-KW"/>
</dbReference>
<dbReference type="FunFam" id="3.90.226.10:FF:000046">
    <property type="entry name" value="Geranyl-CoA carboxylase beta subunit"/>
    <property type="match status" value="1"/>
</dbReference>
<dbReference type="AlphaFoldDB" id="A0A1H7H315"/>
<dbReference type="PANTHER" id="PTHR22855">
    <property type="entry name" value="ACETYL, PROPIONYL, PYRUVATE, AND GLUTACONYL CARBOXYLASE-RELATED"/>
    <property type="match status" value="1"/>
</dbReference>
<dbReference type="OrthoDB" id="9803706at2"/>